<protein>
    <submittedName>
        <fullName evidence="1">Uncharacterized protein</fullName>
    </submittedName>
</protein>
<accession>A0A8X6SS58</accession>
<comment type="caution">
    <text evidence="1">The sequence shown here is derived from an EMBL/GenBank/DDBJ whole genome shotgun (WGS) entry which is preliminary data.</text>
</comment>
<evidence type="ECO:0000313" key="1">
    <source>
        <dbReference type="EMBL" id="GFY16663.1"/>
    </source>
</evidence>
<keyword evidence="2" id="KW-1185">Reference proteome</keyword>
<sequence length="157" mass="17610">MKPEENLKYFDLVMGHILVHDAHSLCNPMNEGIALEAGSTYDLFVNKRVTTRLPAPYNTNCTDYLKLWRQNGGQGPLTERYRLTMSSVGYSSSLKEGRFVLGTFLSKRNASTLPITPKRSSSRDVGTISYRYHTATYSSASVSANRRTNDTIFVANM</sequence>
<name>A0A8X6SS58_TRICX</name>
<evidence type="ECO:0000313" key="2">
    <source>
        <dbReference type="Proteomes" id="UP000887159"/>
    </source>
</evidence>
<dbReference type="Proteomes" id="UP000887159">
    <property type="component" value="Unassembled WGS sequence"/>
</dbReference>
<dbReference type="AlphaFoldDB" id="A0A8X6SS58"/>
<reference evidence="1" key="1">
    <citation type="submission" date="2020-08" db="EMBL/GenBank/DDBJ databases">
        <title>Multicomponent nature underlies the extraordinary mechanical properties of spider dragline silk.</title>
        <authorList>
            <person name="Kono N."/>
            <person name="Nakamura H."/>
            <person name="Mori M."/>
            <person name="Yoshida Y."/>
            <person name="Ohtoshi R."/>
            <person name="Malay A.D."/>
            <person name="Moran D.A.P."/>
            <person name="Tomita M."/>
            <person name="Numata K."/>
            <person name="Arakawa K."/>
        </authorList>
    </citation>
    <scope>NUCLEOTIDE SEQUENCE</scope>
</reference>
<dbReference type="EMBL" id="BMAU01021340">
    <property type="protein sequence ID" value="GFY16663.1"/>
    <property type="molecule type" value="Genomic_DNA"/>
</dbReference>
<gene>
    <name evidence="1" type="primary">NCL1_20211</name>
    <name evidence="1" type="ORF">TNCV_2787881</name>
</gene>
<organism evidence="1 2">
    <name type="scientific">Trichonephila clavipes</name>
    <name type="common">Golden silk orbweaver</name>
    <name type="synonym">Nephila clavipes</name>
    <dbReference type="NCBI Taxonomy" id="2585209"/>
    <lineage>
        <taxon>Eukaryota</taxon>
        <taxon>Metazoa</taxon>
        <taxon>Ecdysozoa</taxon>
        <taxon>Arthropoda</taxon>
        <taxon>Chelicerata</taxon>
        <taxon>Arachnida</taxon>
        <taxon>Araneae</taxon>
        <taxon>Araneomorphae</taxon>
        <taxon>Entelegynae</taxon>
        <taxon>Araneoidea</taxon>
        <taxon>Nephilidae</taxon>
        <taxon>Trichonephila</taxon>
    </lineage>
</organism>
<proteinExistence type="predicted"/>